<organism evidence="1 2">
    <name type="scientific">Agrocybe chaxingu</name>
    <dbReference type="NCBI Taxonomy" id="84603"/>
    <lineage>
        <taxon>Eukaryota</taxon>
        <taxon>Fungi</taxon>
        <taxon>Dikarya</taxon>
        <taxon>Basidiomycota</taxon>
        <taxon>Agaricomycotina</taxon>
        <taxon>Agaricomycetes</taxon>
        <taxon>Agaricomycetidae</taxon>
        <taxon>Agaricales</taxon>
        <taxon>Agaricineae</taxon>
        <taxon>Strophariaceae</taxon>
        <taxon>Agrocybe</taxon>
    </lineage>
</organism>
<name>A0A9W8K7C1_9AGAR</name>
<keyword evidence="2" id="KW-1185">Reference proteome</keyword>
<evidence type="ECO:0000313" key="1">
    <source>
        <dbReference type="EMBL" id="KAJ3514966.1"/>
    </source>
</evidence>
<sequence>MADPSYYASNAPADFIMLSDIPATLDEQNVHSEIEDYKYPQLERKATFSQRRSLLGDALLNLPVWVDVDFVPASLLTRLWLEKFGIFGAAEDPILSFGATVGVFFPRSTAVAFLRFGGTVVPLPFATVDEALLCRPMEALGTLRAESTGTRGIVLIGPRVDFAGVPGALECTV</sequence>
<comment type="caution">
    <text evidence="1">The sequence shown here is derived from an EMBL/GenBank/DDBJ whole genome shotgun (WGS) entry which is preliminary data.</text>
</comment>
<dbReference type="Proteomes" id="UP001148786">
    <property type="component" value="Unassembled WGS sequence"/>
</dbReference>
<protein>
    <submittedName>
        <fullName evidence="1">Uncharacterized protein</fullName>
    </submittedName>
</protein>
<proteinExistence type="predicted"/>
<reference evidence="1" key="1">
    <citation type="submission" date="2022-07" db="EMBL/GenBank/DDBJ databases">
        <title>Genome Sequence of Agrocybe chaxingu.</title>
        <authorList>
            <person name="Buettner E."/>
        </authorList>
    </citation>
    <scope>NUCLEOTIDE SEQUENCE</scope>
    <source>
        <strain evidence="1">MP-N11</strain>
    </source>
</reference>
<accession>A0A9W8K7C1</accession>
<evidence type="ECO:0000313" key="2">
    <source>
        <dbReference type="Proteomes" id="UP001148786"/>
    </source>
</evidence>
<gene>
    <name evidence="1" type="ORF">NLJ89_g2048</name>
</gene>
<dbReference type="AlphaFoldDB" id="A0A9W8K7C1"/>
<dbReference type="EMBL" id="JANKHO010000119">
    <property type="protein sequence ID" value="KAJ3514966.1"/>
    <property type="molecule type" value="Genomic_DNA"/>
</dbReference>